<sequence>MGKRKISKKLRKLETKATIKEKQKVKVPKKKASIKKKSKKNLPISQRIINFFRNSWLKIVNYFKGVWLELKKVSWPNRKSILLYTMVTLTTIFIFVVFIGICDFLFTQLIVLLQKIKF</sequence>
<dbReference type="GO" id="GO:0006605">
    <property type="term" value="P:protein targeting"/>
    <property type="evidence" value="ECO:0007669"/>
    <property type="project" value="InterPro"/>
</dbReference>
<comment type="subcellular location">
    <subcellularLocation>
        <location evidence="1">Membrane</location>
    </subcellularLocation>
</comment>
<accession>X1HHA4</accession>
<dbReference type="AlphaFoldDB" id="X1HHA4"/>
<feature type="transmembrane region" description="Helical" evidence="9">
    <location>
        <begin position="81"/>
        <end position="106"/>
    </location>
</feature>
<dbReference type="NCBIfam" id="TIGR00964">
    <property type="entry name" value="secE_bact"/>
    <property type="match status" value="1"/>
</dbReference>
<name>X1HHA4_9ZZZZ</name>
<evidence type="ECO:0000256" key="4">
    <source>
        <dbReference type="ARBA" id="ARBA00022692"/>
    </source>
</evidence>
<evidence type="ECO:0000256" key="8">
    <source>
        <dbReference type="ARBA" id="ARBA00023136"/>
    </source>
</evidence>
<protein>
    <recommendedName>
        <fullName evidence="11">Preprotein translocase subunit SecE</fullName>
    </recommendedName>
</protein>
<reference evidence="10" key="1">
    <citation type="journal article" date="2014" name="Front. Microbiol.">
        <title>High frequency of phylogenetically diverse reductive dehalogenase-homologous genes in deep subseafloor sedimentary metagenomes.</title>
        <authorList>
            <person name="Kawai M."/>
            <person name="Futagami T."/>
            <person name="Toyoda A."/>
            <person name="Takaki Y."/>
            <person name="Nishi S."/>
            <person name="Hori S."/>
            <person name="Arai W."/>
            <person name="Tsubouchi T."/>
            <person name="Morono Y."/>
            <person name="Uchiyama I."/>
            <person name="Ito T."/>
            <person name="Fujiyama A."/>
            <person name="Inagaki F."/>
            <person name="Takami H."/>
        </authorList>
    </citation>
    <scope>NUCLEOTIDE SEQUENCE</scope>
    <source>
        <strain evidence="10">Expedition CK06-06</strain>
    </source>
</reference>
<keyword evidence="7" id="KW-0811">Translocation</keyword>
<organism evidence="10">
    <name type="scientific">marine sediment metagenome</name>
    <dbReference type="NCBI Taxonomy" id="412755"/>
    <lineage>
        <taxon>unclassified sequences</taxon>
        <taxon>metagenomes</taxon>
        <taxon>ecological metagenomes</taxon>
    </lineage>
</organism>
<dbReference type="Pfam" id="PF00584">
    <property type="entry name" value="SecE"/>
    <property type="match status" value="1"/>
</dbReference>
<keyword evidence="6 9" id="KW-1133">Transmembrane helix</keyword>
<proteinExistence type="inferred from homology"/>
<comment type="caution">
    <text evidence="10">The sequence shown here is derived from an EMBL/GenBank/DDBJ whole genome shotgun (WGS) entry which is preliminary data.</text>
</comment>
<evidence type="ECO:0000256" key="9">
    <source>
        <dbReference type="SAM" id="Phobius"/>
    </source>
</evidence>
<evidence type="ECO:0000256" key="5">
    <source>
        <dbReference type="ARBA" id="ARBA00022927"/>
    </source>
</evidence>
<evidence type="ECO:0000313" key="10">
    <source>
        <dbReference type="EMBL" id="GAH56435.1"/>
    </source>
</evidence>
<dbReference type="GO" id="GO:0009306">
    <property type="term" value="P:protein secretion"/>
    <property type="evidence" value="ECO:0007669"/>
    <property type="project" value="InterPro"/>
</dbReference>
<keyword evidence="2" id="KW-0813">Transport</keyword>
<evidence type="ECO:0000256" key="2">
    <source>
        <dbReference type="ARBA" id="ARBA00022448"/>
    </source>
</evidence>
<evidence type="ECO:0000256" key="3">
    <source>
        <dbReference type="ARBA" id="ARBA00022475"/>
    </source>
</evidence>
<keyword evidence="8 9" id="KW-0472">Membrane</keyword>
<keyword evidence="4 9" id="KW-0812">Transmembrane</keyword>
<dbReference type="HAMAP" id="MF_00422">
    <property type="entry name" value="SecE"/>
    <property type="match status" value="1"/>
</dbReference>
<dbReference type="InterPro" id="IPR001901">
    <property type="entry name" value="Translocase_SecE/Sec61-g"/>
</dbReference>
<keyword evidence="5" id="KW-0653">Protein transport</keyword>
<evidence type="ECO:0000256" key="6">
    <source>
        <dbReference type="ARBA" id="ARBA00022989"/>
    </source>
</evidence>
<dbReference type="Gene3D" id="1.20.5.1030">
    <property type="entry name" value="Preprotein translocase secy subunit"/>
    <property type="match status" value="1"/>
</dbReference>
<dbReference type="PROSITE" id="PS01067">
    <property type="entry name" value="SECE_SEC61G"/>
    <property type="match status" value="1"/>
</dbReference>
<dbReference type="InterPro" id="IPR038379">
    <property type="entry name" value="SecE_sf"/>
</dbReference>
<dbReference type="GO" id="GO:0043952">
    <property type="term" value="P:protein transport by the Sec complex"/>
    <property type="evidence" value="ECO:0007669"/>
    <property type="project" value="TreeGrafter"/>
</dbReference>
<evidence type="ECO:0008006" key="11">
    <source>
        <dbReference type="Google" id="ProtNLM"/>
    </source>
</evidence>
<dbReference type="PANTHER" id="PTHR33910">
    <property type="entry name" value="PROTEIN TRANSLOCASE SUBUNIT SECE"/>
    <property type="match status" value="1"/>
</dbReference>
<dbReference type="GO" id="GO:0008320">
    <property type="term" value="F:protein transmembrane transporter activity"/>
    <property type="evidence" value="ECO:0007669"/>
    <property type="project" value="InterPro"/>
</dbReference>
<dbReference type="GO" id="GO:0005886">
    <property type="term" value="C:plasma membrane"/>
    <property type="evidence" value="ECO:0007669"/>
    <property type="project" value="TreeGrafter"/>
</dbReference>
<evidence type="ECO:0000256" key="7">
    <source>
        <dbReference type="ARBA" id="ARBA00023010"/>
    </source>
</evidence>
<evidence type="ECO:0000256" key="1">
    <source>
        <dbReference type="ARBA" id="ARBA00004370"/>
    </source>
</evidence>
<dbReference type="PANTHER" id="PTHR33910:SF1">
    <property type="entry name" value="PROTEIN TRANSLOCASE SUBUNIT SECE"/>
    <property type="match status" value="1"/>
</dbReference>
<dbReference type="EMBL" id="BARU01018434">
    <property type="protein sequence ID" value="GAH56435.1"/>
    <property type="molecule type" value="Genomic_DNA"/>
</dbReference>
<keyword evidence="3" id="KW-1003">Cell membrane</keyword>
<dbReference type="GO" id="GO:0006886">
    <property type="term" value="P:intracellular protein transport"/>
    <property type="evidence" value="ECO:0007669"/>
    <property type="project" value="InterPro"/>
</dbReference>
<gene>
    <name evidence="10" type="ORF">S03H2_30471</name>
</gene>
<dbReference type="InterPro" id="IPR005807">
    <property type="entry name" value="SecE_bac"/>
</dbReference>